<dbReference type="EMBL" id="RBIN01000010">
    <property type="protein sequence ID" value="RKQ95838.1"/>
    <property type="molecule type" value="Genomic_DNA"/>
</dbReference>
<comment type="caution">
    <text evidence="3">The sequence shown here is derived from an EMBL/GenBank/DDBJ whole genome shotgun (WGS) entry which is preliminary data.</text>
</comment>
<evidence type="ECO:0000313" key="3">
    <source>
        <dbReference type="EMBL" id="RKQ95838.1"/>
    </source>
</evidence>
<dbReference type="Proteomes" id="UP000281975">
    <property type="component" value="Unassembled WGS sequence"/>
</dbReference>
<dbReference type="SUPFAM" id="SSF51971">
    <property type="entry name" value="Nucleotide-binding domain"/>
    <property type="match status" value="1"/>
</dbReference>
<protein>
    <submittedName>
        <fullName evidence="3">Glycine oxidase</fullName>
    </submittedName>
</protein>
<dbReference type="GO" id="GO:0005737">
    <property type="term" value="C:cytoplasm"/>
    <property type="evidence" value="ECO:0007669"/>
    <property type="project" value="TreeGrafter"/>
</dbReference>
<name>A0A420WT46_9GAMM</name>
<keyword evidence="1" id="KW-0560">Oxidoreductase</keyword>
<keyword evidence="4" id="KW-1185">Reference proteome</keyword>
<sequence>MRVQRFGRVVREAVVSDIAIVGGGINGLLSALLLAERGASVVVVEQGACVREASWAGGGILSPLYPWRYDDAVTALASIAEPAWPGLAERLRLESGIDPQFSPHGIAHLRIEDPERAERWQHRSGRRLDLHRRAPLPHWPAGMTEAVTPATWMPAHGSIRTPRLGQALRARVMQHERITLHEHRPVTGLVRRADRVIGVATDTGPLMANNTVIAGGPWTRPLLAPLGIEVPIRPVRGQMLLLQGAPDVVDRVVLMGGDYLIPRRDGQVLVGSTFESCGFDKSTTRTARERLQASALAMAPGLAPASVVAHWAGLRPGSPHGVPFIGETSLPGLWLNAGHAGNGVVLAPASAQLLAELLGNESPCVDPTPYRCDGTALTARDEGPAATGRH</sequence>
<feature type="domain" description="FAD dependent oxidoreductase" evidence="2">
    <location>
        <begin position="17"/>
        <end position="357"/>
    </location>
</feature>
<dbReference type="Gene3D" id="3.50.50.60">
    <property type="entry name" value="FAD/NAD(P)-binding domain"/>
    <property type="match status" value="1"/>
</dbReference>
<dbReference type="InterPro" id="IPR036188">
    <property type="entry name" value="FAD/NAD-bd_sf"/>
</dbReference>
<evidence type="ECO:0000313" key="4">
    <source>
        <dbReference type="Proteomes" id="UP000281975"/>
    </source>
</evidence>
<gene>
    <name evidence="3" type="ORF">C7446_3023</name>
</gene>
<dbReference type="AlphaFoldDB" id="A0A420WT46"/>
<dbReference type="PANTHER" id="PTHR13847:SF289">
    <property type="entry name" value="GLYCINE OXIDASE"/>
    <property type="match status" value="1"/>
</dbReference>
<evidence type="ECO:0000256" key="1">
    <source>
        <dbReference type="ARBA" id="ARBA00023002"/>
    </source>
</evidence>
<dbReference type="SUPFAM" id="SSF54373">
    <property type="entry name" value="FAD-linked reductases, C-terminal domain"/>
    <property type="match status" value="1"/>
</dbReference>
<reference evidence="3 4" key="1">
    <citation type="submission" date="2018-10" db="EMBL/GenBank/DDBJ databases">
        <title>Genomic Encyclopedia of Type Strains, Phase IV (KMG-IV): sequencing the most valuable type-strain genomes for metagenomic binning, comparative biology and taxonomic classification.</title>
        <authorList>
            <person name="Goeker M."/>
        </authorList>
    </citation>
    <scope>NUCLEOTIDE SEQUENCE [LARGE SCALE GENOMIC DNA]</scope>
    <source>
        <strain evidence="3 4">DSM 23229</strain>
    </source>
</reference>
<organism evidence="3 4">
    <name type="scientific">Kushneria sinocarnis</name>
    <dbReference type="NCBI Taxonomy" id="595502"/>
    <lineage>
        <taxon>Bacteria</taxon>
        <taxon>Pseudomonadati</taxon>
        <taxon>Pseudomonadota</taxon>
        <taxon>Gammaproteobacteria</taxon>
        <taxon>Oceanospirillales</taxon>
        <taxon>Halomonadaceae</taxon>
        <taxon>Kushneria</taxon>
    </lineage>
</organism>
<dbReference type="PANTHER" id="PTHR13847">
    <property type="entry name" value="SARCOSINE DEHYDROGENASE-RELATED"/>
    <property type="match status" value="1"/>
</dbReference>
<accession>A0A420WT46</accession>
<dbReference type="Gene3D" id="3.30.9.10">
    <property type="entry name" value="D-Amino Acid Oxidase, subunit A, domain 2"/>
    <property type="match status" value="1"/>
</dbReference>
<dbReference type="Pfam" id="PF01266">
    <property type="entry name" value="DAO"/>
    <property type="match status" value="1"/>
</dbReference>
<proteinExistence type="predicted"/>
<evidence type="ECO:0000259" key="2">
    <source>
        <dbReference type="Pfam" id="PF01266"/>
    </source>
</evidence>
<dbReference type="GO" id="GO:0016491">
    <property type="term" value="F:oxidoreductase activity"/>
    <property type="evidence" value="ECO:0007669"/>
    <property type="project" value="UniProtKB-KW"/>
</dbReference>
<dbReference type="InterPro" id="IPR006076">
    <property type="entry name" value="FAD-dep_OxRdtase"/>
</dbReference>